<proteinExistence type="predicted"/>
<keyword evidence="2" id="KW-0812">Transmembrane</keyword>
<protein>
    <recommendedName>
        <fullName evidence="5">TMEM205-like domain-containing protein</fullName>
    </recommendedName>
</protein>
<evidence type="ECO:0000313" key="6">
    <source>
        <dbReference type="EMBL" id="EMD97336.1"/>
    </source>
</evidence>
<keyword evidence="7" id="KW-1185">Reference proteome</keyword>
<accession>M2UUX8</accession>
<dbReference type="PANTHER" id="PTHR23241:SF102">
    <property type="entry name" value="LD23009P"/>
    <property type="match status" value="1"/>
</dbReference>
<dbReference type="Pfam" id="PF13664">
    <property type="entry name" value="DUF4149"/>
    <property type="match status" value="1"/>
</dbReference>
<name>M2UUX8_COCH5</name>
<dbReference type="OrthoDB" id="1641132at2759"/>
<gene>
    <name evidence="6" type="ORF">COCHEDRAFT_1164121</name>
</gene>
<evidence type="ECO:0000256" key="4">
    <source>
        <dbReference type="ARBA" id="ARBA00023136"/>
    </source>
</evidence>
<dbReference type="HOGENOM" id="CLU_094297_2_1_1"/>
<dbReference type="InterPro" id="IPR025423">
    <property type="entry name" value="TMEM205-like"/>
</dbReference>
<dbReference type="PANTHER" id="PTHR23241">
    <property type="entry name" value="LATE EMBRYOGENESIS ABUNDANT PLANTS LEA-RELATED"/>
    <property type="match status" value="1"/>
</dbReference>
<evidence type="ECO:0000313" key="7">
    <source>
        <dbReference type="Proteomes" id="UP000016936"/>
    </source>
</evidence>
<evidence type="ECO:0000259" key="5">
    <source>
        <dbReference type="Pfam" id="PF13664"/>
    </source>
</evidence>
<dbReference type="GO" id="GO:0016020">
    <property type="term" value="C:membrane"/>
    <property type="evidence" value="ECO:0007669"/>
    <property type="project" value="UniProtKB-SubCell"/>
</dbReference>
<keyword evidence="3" id="KW-1133">Transmembrane helix</keyword>
<reference evidence="6 7" key="1">
    <citation type="journal article" date="2012" name="PLoS Pathog.">
        <title>Diverse lifestyles and strategies of plant pathogenesis encoded in the genomes of eighteen Dothideomycetes fungi.</title>
        <authorList>
            <person name="Ohm R.A."/>
            <person name="Feau N."/>
            <person name="Henrissat B."/>
            <person name="Schoch C.L."/>
            <person name="Horwitz B.A."/>
            <person name="Barry K.W."/>
            <person name="Condon B.J."/>
            <person name="Copeland A.C."/>
            <person name="Dhillon B."/>
            <person name="Glaser F."/>
            <person name="Hesse C.N."/>
            <person name="Kosti I."/>
            <person name="LaButti K."/>
            <person name="Lindquist E.A."/>
            <person name="Lucas S."/>
            <person name="Salamov A.A."/>
            <person name="Bradshaw R.E."/>
            <person name="Ciuffetti L."/>
            <person name="Hamelin R.C."/>
            <person name="Kema G.H.J."/>
            <person name="Lawrence C."/>
            <person name="Scott J.A."/>
            <person name="Spatafora J.W."/>
            <person name="Turgeon B.G."/>
            <person name="de Wit P.J.G.M."/>
            <person name="Zhong S."/>
            <person name="Goodwin S.B."/>
            <person name="Grigoriev I.V."/>
        </authorList>
    </citation>
    <scope>NUCLEOTIDE SEQUENCE [LARGE SCALE GENOMIC DNA]</scope>
    <source>
        <strain evidence="7">C5 / ATCC 48332 / race O</strain>
    </source>
</reference>
<evidence type="ECO:0000256" key="1">
    <source>
        <dbReference type="ARBA" id="ARBA00004370"/>
    </source>
</evidence>
<dbReference type="AlphaFoldDB" id="M2UUX8"/>
<dbReference type="eggNOG" id="ENOG502S3VC">
    <property type="taxonomic scope" value="Eukaryota"/>
</dbReference>
<evidence type="ECO:0000256" key="2">
    <source>
        <dbReference type="ARBA" id="ARBA00022692"/>
    </source>
</evidence>
<dbReference type="InterPro" id="IPR053009">
    <property type="entry name" value="Xanthocillin_Biosynth-Assoc"/>
</dbReference>
<organism evidence="6 7">
    <name type="scientific">Cochliobolus heterostrophus (strain C5 / ATCC 48332 / race O)</name>
    <name type="common">Southern corn leaf blight fungus</name>
    <name type="synonym">Bipolaris maydis</name>
    <dbReference type="NCBI Taxonomy" id="701091"/>
    <lineage>
        <taxon>Eukaryota</taxon>
        <taxon>Fungi</taxon>
        <taxon>Dikarya</taxon>
        <taxon>Ascomycota</taxon>
        <taxon>Pezizomycotina</taxon>
        <taxon>Dothideomycetes</taxon>
        <taxon>Pleosporomycetidae</taxon>
        <taxon>Pleosporales</taxon>
        <taxon>Pleosporineae</taxon>
        <taxon>Pleosporaceae</taxon>
        <taxon>Bipolaris</taxon>
    </lineage>
</organism>
<dbReference type="EMBL" id="KB445569">
    <property type="protein sequence ID" value="EMD97336.1"/>
    <property type="molecule type" value="Genomic_DNA"/>
</dbReference>
<keyword evidence="4" id="KW-0472">Membrane</keyword>
<sequence length="174" mass="18988">MLLTALVSAVLPPVHLLAYSALIGTELYQTFVVTKITYRALPRPAFVGLQKQLFPAYFRAQSLLLLAVALTRPPYGPFSSFGEPASCIPFTIAGVTAGLNLALYGPRTRALMIERATQAIHNSNLHGGQGGKSEKMLMLDKAFSRAHAMSIHLNLITISATLWYGWQLASKLQF</sequence>
<dbReference type="OMA" id="CYQALPM"/>
<dbReference type="Proteomes" id="UP000016936">
    <property type="component" value="Unassembled WGS sequence"/>
</dbReference>
<feature type="domain" description="TMEM205-like" evidence="5">
    <location>
        <begin position="17"/>
        <end position="116"/>
    </location>
</feature>
<comment type="subcellular location">
    <subcellularLocation>
        <location evidence="1">Membrane</location>
    </subcellularLocation>
</comment>
<reference evidence="7" key="2">
    <citation type="journal article" date="2013" name="PLoS Genet.">
        <title>Comparative genome structure, secondary metabolite, and effector coding capacity across Cochliobolus pathogens.</title>
        <authorList>
            <person name="Condon B.J."/>
            <person name="Leng Y."/>
            <person name="Wu D."/>
            <person name="Bushley K.E."/>
            <person name="Ohm R.A."/>
            <person name="Otillar R."/>
            <person name="Martin J."/>
            <person name="Schackwitz W."/>
            <person name="Grimwood J."/>
            <person name="MohdZainudin N."/>
            <person name="Xue C."/>
            <person name="Wang R."/>
            <person name="Manning V.A."/>
            <person name="Dhillon B."/>
            <person name="Tu Z.J."/>
            <person name="Steffenson B.J."/>
            <person name="Salamov A."/>
            <person name="Sun H."/>
            <person name="Lowry S."/>
            <person name="LaButti K."/>
            <person name="Han J."/>
            <person name="Copeland A."/>
            <person name="Lindquist E."/>
            <person name="Barry K."/>
            <person name="Schmutz J."/>
            <person name="Baker S.E."/>
            <person name="Ciuffetti L.M."/>
            <person name="Grigoriev I.V."/>
            <person name="Zhong S."/>
            <person name="Turgeon B.G."/>
        </authorList>
    </citation>
    <scope>NUCLEOTIDE SEQUENCE [LARGE SCALE GENOMIC DNA]</scope>
    <source>
        <strain evidence="7">C5 / ATCC 48332 / race O</strain>
    </source>
</reference>
<evidence type="ECO:0000256" key="3">
    <source>
        <dbReference type="ARBA" id="ARBA00022989"/>
    </source>
</evidence>